<dbReference type="InterPro" id="IPR029063">
    <property type="entry name" value="SAM-dependent_MTases_sf"/>
</dbReference>
<comment type="caution">
    <text evidence="2">The sequence shown here is derived from an EMBL/GenBank/DDBJ whole genome shotgun (WGS) entry which is preliminary data.</text>
</comment>
<dbReference type="Gene3D" id="3.40.50.150">
    <property type="entry name" value="Vaccinia Virus protein VP39"/>
    <property type="match status" value="1"/>
</dbReference>
<evidence type="ECO:0000259" key="1">
    <source>
        <dbReference type="Pfam" id="PF13649"/>
    </source>
</evidence>
<keyword evidence="2" id="KW-0489">Methyltransferase</keyword>
<dbReference type="GO" id="GO:0032259">
    <property type="term" value="P:methylation"/>
    <property type="evidence" value="ECO:0007669"/>
    <property type="project" value="UniProtKB-KW"/>
</dbReference>
<evidence type="ECO:0000313" key="3">
    <source>
        <dbReference type="Proteomes" id="UP001271792"/>
    </source>
</evidence>
<sequence>MPDSYAGAAEHFDLITKPYWSAIGPALHAVLRQAGDGPVVDIGTGTGLGLPTIGKALPAHEIIAIEPSPSLRIGLFSRLADHPELAKRVTVLPTGAQEAELPPRLGAVVGINMLGHLSPADRATLWNRIAASLAPGAPAVFTLQPPDRPASIPESPFGEAVVGRLRYSASGSAEPSGEHQVTWRVTYRVHDGATQLSEQTMEHCWWTVSEGQLDDELHRAGLAASSRDGLVVIHQQ</sequence>
<dbReference type="SUPFAM" id="SSF53335">
    <property type="entry name" value="S-adenosyl-L-methionine-dependent methyltransferases"/>
    <property type="match status" value="1"/>
</dbReference>
<proteinExistence type="predicted"/>
<evidence type="ECO:0000313" key="2">
    <source>
        <dbReference type="EMBL" id="MDX8055697.1"/>
    </source>
</evidence>
<dbReference type="Pfam" id="PF13649">
    <property type="entry name" value="Methyltransf_25"/>
    <property type="match status" value="1"/>
</dbReference>
<organism evidence="2 3">
    <name type="scientific">Lentzea kristufekii</name>
    <dbReference type="NCBI Taxonomy" id="3095430"/>
    <lineage>
        <taxon>Bacteria</taxon>
        <taxon>Bacillati</taxon>
        <taxon>Actinomycetota</taxon>
        <taxon>Actinomycetes</taxon>
        <taxon>Pseudonocardiales</taxon>
        <taxon>Pseudonocardiaceae</taxon>
        <taxon>Lentzea</taxon>
    </lineage>
</organism>
<gene>
    <name evidence="2" type="ORF">SK571_40510</name>
</gene>
<keyword evidence="2" id="KW-0808">Transferase</keyword>
<dbReference type="EMBL" id="JAXAVV010000031">
    <property type="protein sequence ID" value="MDX8055697.1"/>
    <property type="molecule type" value="Genomic_DNA"/>
</dbReference>
<name>A0ABU4U5F7_9PSEU</name>
<protein>
    <submittedName>
        <fullName evidence="2">Class I SAM-dependent methyltransferase</fullName>
        <ecNumber evidence="2">2.1.-.-</ecNumber>
    </submittedName>
</protein>
<accession>A0ABU4U5F7</accession>
<dbReference type="GO" id="GO:0008168">
    <property type="term" value="F:methyltransferase activity"/>
    <property type="evidence" value="ECO:0007669"/>
    <property type="project" value="UniProtKB-KW"/>
</dbReference>
<reference evidence="2 3" key="1">
    <citation type="submission" date="2023-11" db="EMBL/GenBank/DDBJ databases">
        <title>Lentzea sokolovensis, sp. nov., Lentzea kristufkii, sp. nov., and Lentzea miocenensis, sp. nov., rare actinobacteria from Sokolov Coal Basin, Miocene lacustrine sediment, Czech Republic.</title>
        <authorList>
            <person name="Lara A."/>
            <person name="Kotroba L."/>
            <person name="Nouioui I."/>
            <person name="Neumann-Schaal M."/>
            <person name="Mast Y."/>
            <person name="Chronakova A."/>
        </authorList>
    </citation>
    <scope>NUCLEOTIDE SEQUENCE [LARGE SCALE GENOMIC DNA]</scope>
    <source>
        <strain evidence="2 3">BCCO 10_0798</strain>
    </source>
</reference>
<dbReference type="EC" id="2.1.-.-" evidence="2"/>
<keyword evidence="3" id="KW-1185">Reference proteome</keyword>
<feature type="domain" description="Methyltransferase" evidence="1">
    <location>
        <begin position="39"/>
        <end position="136"/>
    </location>
</feature>
<dbReference type="RefSeq" id="WP_319989421.1">
    <property type="nucleotide sequence ID" value="NZ_JAXAVV010000031.1"/>
</dbReference>
<dbReference type="InterPro" id="IPR041698">
    <property type="entry name" value="Methyltransf_25"/>
</dbReference>
<dbReference type="Proteomes" id="UP001271792">
    <property type="component" value="Unassembled WGS sequence"/>
</dbReference>